<dbReference type="SMART" id="SM00185">
    <property type="entry name" value="ARM"/>
    <property type="match status" value="6"/>
</dbReference>
<feature type="region of interest" description="Disordered" evidence="3">
    <location>
        <begin position="787"/>
        <end position="850"/>
    </location>
</feature>
<dbReference type="SUPFAM" id="SSF48403">
    <property type="entry name" value="Ankyrin repeat"/>
    <property type="match status" value="1"/>
</dbReference>
<dbReference type="SUPFAM" id="SSF48371">
    <property type="entry name" value="ARM repeat"/>
    <property type="match status" value="2"/>
</dbReference>
<evidence type="ECO:0000256" key="2">
    <source>
        <dbReference type="PROSITE-ProRule" id="PRU00259"/>
    </source>
</evidence>
<dbReference type="PANTHER" id="PTHR46464">
    <property type="entry name" value="ANK_REP_REGION DOMAIN-CONTAINING PROTEIN"/>
    <property type="match status" value="1"/>
</dbReference>
<evidence type="ECO:0000313" key="4">
    <source>
        <dbReference type="EMBL" id="OWF47146.1"/>
    </source>
</evidence>
<dbReference type="EMBL" id="NEDP02004027">
    <property type="protein sequence ID" value="OWF47146.1"/>
    <property type="molecule type" value="Genomic_DNA"/>
</dbReference>
<dbReference type="Gene3D" id="1.25.10.10">
    <property type="entry name" value="Leucine-rich Repeat Variant"/>
    <property type="match status" value="3"/>
</dbReference>
<evidence type="ECO:0000313" key="5">
    <source>
        <dbReference type="Proteomes" id="UP000242188"/>
    </source>
</evidence>
<evidence type="ECO:0000256" key="3">
    <source>
        <dbReference type="SAM" id="MobiDB-lite"/>
    </source>
</evidence>
<feature type="repeat" description="ANK" evidence="1">
    <location>
        <begin position="44"/>
        <end position="76"/>
    </location>
</feature>
<dbReference type="InterPro" id="IPR036770">
    <property type="entry name" value="Ankyrin_rpt-contain_sf"/>
</dbReference>
<dbReference type="InterPro" id="IPR000225">
    <property type="entry name" value="Armadillo"/>
</dbReference>
<dbReference type="InterPro" id="IPR016024">
    <property type="entry name" value="ARM-type_fold"/>
</dbReference>
<dbReference type="InterPro" id="IPR043379">
    <property type="entry name" value="ANKAR"/>
</dbReference>
<dbReference type="OrthoDB" id="1683831at2759"/>
<keyword evidence="5" id="KW-1185">Reference proteome</keyword>
<dbReference type="PROSITE" id="PS50176">
    <property type="entry name" value="ARM_REPEAT"/>
    <property type="match status" value="1"/>
</dbReference>
<dbReference type="InterPro" id="IPR002110">
    <property type="entry name" value="Ankyrin_rpt"/>
</dbReference>
<gene>
    <name evidence="4" type="ORF">KP79_PYT13494</name>
</gene>
<dbReference type="Gene3D" id="1.25.40.20">
    <property type="entry name" value="Ankyrin repeat-containing domain"/>
    <property type="match status" value="1"/>
</dbReference>
<feature type="repeat" description="ARM" evidence="2">
    <location>
        <begin position="153"/>
        <end position="197"/>
    </location>
</feature>
<dbReference type="PROSITE" id="PS50088">
    <property type="entry name" value="ANK_REPEAT"/>
    <property type="match status" value="1"/>
</dbReference>
<dbReference type="Proteomes" id="UP000242188">
    <property type="component" value="Unassembled WGS sequence"/>
</dbReference>
<reference evidence="4 5" key="1">
    <citation type="journal article" date="2017" name="Nat. Ecol. Evol.">
        <title>Scallop genome provides insights into evolution of bilaterian karyotype and development.</title>
        <authorList>
            <person name="Wang S."/>
            <person name="Zhang J."/>
            <person name="Jiao W."/>
            <person name="Li J."/>
            <person name="Xun X."/>
            <person name="Sun Y."/>
            <person name="Guo X."/>
            <person name="Huan P."/>
            <person name="Dong B."/>
            <person name="Zhang L."/>
            <person name="Hu X."/>
            <person name="Sun X."/>
            <person name="Wang J."/>
            <person name="Zhao C."/>
            <person name="Wang Y."/>
            <person name="Wang D."/>
            <person name="Huang X."/>
            <person name="Wang R."/>
            <person name="Lv J."/>
            <person name="Li Y."/>
            <person name="Zhang Z."/>
            <person name="Liu B."/>
            <person name="Lu W."/>
            <person name="Hui Y."/>
            <person name="Liang J."/>
            <person name="Zhou Z."/>
            <person name="Hou R."/>
            <person name="Li X."/>
            <person name="Liu Y."/>
            <person name="Li H."/>
            <person name="Ning X."/>
            <person name="Lin Y."/>
            <person name="Zhao L."/>
            <person name="Xing Q."/>
            <person name="Dou J."/>
            <person name="Li Y."/>
            <person name="Mao J."/>
            <person name="Guo H."/>
            <person name="Dou H."/>
            <person name="Li T."/>
            <person name="Mu C."/>
            <person name="Jiang W."/>
            <person name="Fu Q."/>
            <person name="Fu X."/>
            <person name="Miao Y."/>
            <person name="Liu J."/>
            <person name="Yu Q."/>
            <person name="Li R."/>
            <person name="Liao H."/>
            <person name="Li X."/>
            <person name="Kong Y."/>
            <person name="Jiang Z."/>
            <person name="Chourrout D."/>
            <person name="Li R."/>
            <person name="Bao Z."/>
        </authorList>
    </citation>
    <scope>NUCLEOTIDE SEQUENCE [LARGE SCALE GENOMIC DNA]</scope>
    <source>
        <strain evidence="4 5">PY_sf001</strain>
    </source>
</reference>
<feature type="compositionally biased region" description="Polar residues" evidence="3">
    <location>
        <begin position="799"/>
        <end position="843"/>
    </location>
</feature>
<dbReference type="InterPro" id="IPR011989">
    <property type="entry name" value="ARM-like"/>
</dbReference>
<comment type="caution">
    <text evidence="4">The sequence shown here is derived from an EMBL/GenBank/DDBJ whole genome shotgun (WGS) entry which is preliminary data.</text>
</comment>
<name>A0A210QEH3_MIZYE</name>
<sequence length="850" mass="93615">MADEFDAAGWAQIHHAAQRGFTKSITFFLSDDESLMELETTDELHLTPFLCAVDGGKEDSIKLLMEQGANVEALSALNHGAVEICANKFYIELLEYFINLDDPRIPVWKHLLRYVSSESDEEAESAGKCLRTLTQGSEESGINSNWEQLYNNGGIPTIVKVAKGTSIADESKIPAFQTLLNVIEKHEVKEQVISSGGVPTFIKLLKSTCNHVIQLSAEILKEMATEKQYAEVESQNNAIQTLVKVMQTVRDEEVLVQVLECLGNIAEASSKLKSQVGTCPGCISTIVGLFENQKDRNLLHSLARVVGKIADKDEVNQNSFIENGVTPHIVVLTATRNRDIQVSAVEAISRVADNNKKTQKAILADNVQEHLLRLLKNTRAKIVLEKTALALWSLAGSDFDIRRYMAERMEVNLMIEFVNSMSENLQYIGAEGLSVLAQGPLTYQSEIARLNGIAPLGRLIQSNQEYIILSVVQSIRHLCVGVAYVPHKPNQNTIIQFRGIKYLVALMVHSENENIQVESALTLGCVSMCNQAALGDIYQNIDFSYVRIVKMMYSSIPEVRLLAGSALAAFAYNNINQQKRIADQGGVRFNCFVPFLQSDDEFFRCNAAFQVVVLSKIIPDEEQALSSAAGIKLLIDLLQDSTSNDTLALATDCVARLGHTRAGVPAAMVSIHAVEHLCSLLQHKAEQVRGNAAIALGYLSYNHSAERQLLNRCRSSPYLIRVLLYYTKQSRISPAFLESWKHYKKIGLPPIAEGRPSLIGFKPEGINDNRPITMLSLDESNANTRSLSNLMADDGGVTGRSSRMTNAAATPQMSNTPLQPINANLSASQMSLDSQKSSNSLMQQEVIAAE</sequence>
<dbReference type="AlphaFoldDB" id="A0A210QEH3"/>
<proteinExistence type="predicted"/>
<organism evidence="4 5">
    <name type="scientific">Mizuhopecten yessoensis</name>
    <name type="common">Japanese scallop</name>
    <name type="synonym">Patinopecten yessoensis</name>
    <dbReference type="NCBI Taxonomy" id="6573"/>
    <lineage>
        <taxon>Eukaryota</taxon>
        <taxon>Metazoa</taxon>
        <taxon>Spiralia</taxon>
        <taxon>Lophotrochozoa</taxon>
        <taxon>Mollusca</taxon>
        <taxon>Bivalvia</taxon>
        <taxon>Autobranchia</taxon>
        <taxon>Pteriomorphia</taxon>
        <taxon>Pectinida</taxon>
        <taxon>Pectinoidea</taxon>
        <taxon>Pectinidae</taxon>
        <taxon>Mizuhopecten</taxon>
    </lineage>
</organism>
<dbReference type="PANTHER" id="PTHR46464:SF2">
    <property type="entry name" value="ANKYRIN AND ARMADILLO REPEAT-CONTAINING PROTEIN"/>
    <property type="match status" value="1"/>
</dbReference>
<accession>A0A210QEH3</accession>
<evidence type="ECO:0000256" key="1">
    <source>
        <dbReference type="PROSITE-ProRule" id="PRU00023"/>
    </source>
</evidence>
<keyword evidence="1" id="KW-0040">ANK repeat</keyword>
<protein>
    <submittedName>
        <fullName evidence="4">Ankyrin and armadillo repeat-containing protein</fullName>
    </submittedName>
</protein>